<dbReference type="GeneID" id="15311992"/>
<dbReference type="RefSeq" id="YP_007877576.1">
    <property type="nucleotide sequence ID" value="NC_021071.1"/>
</dbReference>
<organism evidence="1 2">
    <name type="scientific">Cyanophage P-RSM1</name>
    <dbReference type="NCBI Taxonomy" id="536444"/>
    <lineage>
        <taxon>Viruses</taxon>
        <taxon>Duplodnaviria</taxon>
        <taxon>Heunggongvirae</taxon>
        <taxon>Uroviricota</taxon>
        <taxon>Caudoviricetes</taxon>
        <taxon>Pantevenvirales</taxon>
        <taxon>Kyanoviridae</taxon>
        <taxon>Emcearvirus</taxon>
        <taxon>Emcearvirus gerard</taxon>
    </lineage>
</organism>
<gene>
    <name evidence="1" type="ORF">CPPG_00024</name>
</gene>
<dbReference type="Proteomes" id="UP000201235">
    <property type="component" value="Segment"/>
</dbReference>
<evidence type="ECO:0000313" key="2">
    <source>
        <dbReference type="Proteomes" id="UP000201235"/>
    </source>
</evidence>
<dbReference type="KEGG" id="vg:15311992"/>
<dbReference type="EMBL" id="HQ634175">
    <property type="protein sequence ID" value="AGH26341.1"/>
    <property type="molecule type" value="Genomic_DNA"/>
</dbReference>
<dbReference type="OrthoDB" id="33985at10239"/>
<accession>M4QG59</accession>
<sequence>MLFNNRRKKTLHLTMLMTYDNQKEITIRLSKRELGLLNHMTKGLYRRIDSDVTEWGSSCTGHDVIEHDNFGKDAIVGAYKEIKNAVDSFYTDENQLELPKDNRGNRNPSWV</sequence>
<evidence type="ECO:0000313" key="1">
    <source>
        <dbReference type="EMBL" id="AGH26341.1"/>
    </source>
</evidence>
<keyword evidence="2" id="KW-1185">Reference proteome</keyword>
<protein>
    <submittedName>
        <fullName evidence="1">Uncharacterized protein</fullName>
    </submittedName>
</protein>
<name>M4QG59_9CAUD</name>
<proteinExistence type="predicted"/>
<reference evidence="1 2" key="1">
    <citation type="submission" date="2010-11" db="EMBL/GenBank/DDBJ databases">
        <title>The Genome Sequence of Cyanophage P-RSM1.</title>
        <authorList>
            <consortium name="The Broad Institute Genome Sequencing Platform"/>
            <person name="Henn M.R."/>
            <person name="Sullivan M.S."/>
            <person name="Osburne M.S."/>
            <person name="Levin J."/>
            <person name="Malboeuf C."/>
            <person name="Casali M."/>
            <person name="Russ C."/>
            <person name="Lennon N."/>
            <person name="Chapman S.B."/>
            <person name="Erlich R."/>
            <person name="Young S.K."/>
            <person name="Yandava C."/>
            <person name="Zeng Q."/>
            <person name="Alvarado L."/>
            <person name="Anderson S."/>
            <person name="Berlin A."/>
            <person name="Chen Z."/>
            <person name="Freedman E."/>
            <person name="Gellesch M."/>
            <person name="Goldberg J."/>
            <person name="Green L."/>
            <person name="Griggs A."/>
            <person name="Gujja S."/>
            <person name="Heilman E.R."/>
            <person name="Heiman D."/>
            <person name="Hollinger A."/>
            <person name="Howarth C."/>
            <person name="Larson L."/>
            <person name="Mehta T."/>
            <person name="Pearson M."/>
            <person name="Roberts A."/>
            <person name="Ryan E."/>
            <person name="Saif S."/>
            <person name="Shea T."/>
            <person name="Shenoy N."/>
            <person name="Sisk P."/>
            <person name="Stolte C."/>
            <person name="Sykes S."/>
            <person name="White J."/>
            <person name="Yu Q."/>
            <person name="Coleman M.L."/>
            <person name="Huang K.H."/>
            <person name="Weigele P.R."/>
            <person name="DeFrancesco A.S."/>
            <person name="Kern S.E."/>
            <person name="Thompson L.R."/>
            <person name="Fu R."/>
            <person name="Hombeck B."/>
            <person name="Chisholm S.W."/>
            <person name="Haas B."/>
            <person name="Nusbaum C."/>
            <person name="Birren B."/>
        </authorList>
    </citation>
    <scope>NUCLEOTIDE SEQUENCE [LARGE SCALE GENOMIC DNA]</scope>
    <source>
        <strain evidence="1 2">P-RSM1</strain>
    </source>
</reference>